<dbReference type="Pfam" id="PF18270">
    <property type="entry name" value="Evf"/>
    <property type="match status" value="1"/>
</dbReference>
<dbReference type="PATRIC" id="fig|1393735.3.peg.567"/>
<dbReference type="RefSeq" id="WP_023045299.1">
    <property type="nucleotide sequence ID" value="NZ_CAWLUD010000004.1"/>
</dbReference>
<name>A0A081S1H3_PHOTE</name>
<evidence type="ECO:0000313" key="2">
    <source>
        <dbReference type="EMBL" id="KER04776.1"/>
    </source>
</evidence>
<comment type="caution">
    <text evidence="2">The sequence shown here is derived from an EMBL/GenBank/DDBJ whole genome shotgun (WGS) entry which is preliminary data.</text>
</comment>
<gene>
    <name evidence="2" type="ORF">MEG1DRAFT_00562</name>
</gene>
<dbReference type="InterPro" id="IPR041576">
    <property type="entry name" value="Evf"/>
</dbReference>
<feature type="domain" description="Virulence factor Evf" evidence="1">
    <location>
        <begin position="39"/>
        <end position="272"/>
    </location>
</feature>
<evidence type="ECO:0000259" key="1">
    <source>
        <dbReference type="Pfam" id="PF18270"/>
    </source>
</evidence>
<organism evidence="2 3">
    <name type="scientific">Photorhabdus temperata subsp. temperata Meg1</name>
    <dbReference type="NCBI Taxonomy" id="1393735"/>
    <lineage>
        <taxon>Bacteria</taxon>
        <taxon>Pseudomonadati</taxon>
        <taxon>Pseudomonadota</taxon>
        <taxon>Gammaproteobacteria</taxon>
        <taxon>Enterobacterales</taxon>
        <taxon>Morganellaceae</taxon>
        <taxon>Photorhabdus</taxon>
    </lineage>
</organism>
<dbReference type="EMBL" id="JGVH01000004">
    <property type="protein sequence ID" value="KER04776.1"/>
    <property type="molecule type" value="Genomic_DNA"/>
</dbReference>
<evidence type="ECO:0000313" key="3">
    <source>
        <dbReference type="Proteomes" id="UP000028002"/>
    </source>
</evidence>
<proteinExistence type="predicted"/>
<reference evidence="2 3" key="1">
    <citation type="submission" date="2014-03" db="EMBL/GenBank/DDBJ databases">
        <title>Draft Genome of Photorhabdus temperata Meg1.</title>
        <authorList>
            <person name="Hurst S.G.IV."/>
            <person name="Morris K."/>
            <person name="Thomas K."/>
            <person name="Tisa L.S."/>
        </authorList>
    </citation>
    <scope>NUCLEOTIDE SEQUENCE [LARGE SCALE GENOMIC DNA]</scope>
    <source>
        <strain evidence="2 3">Meg1</strain>
    </source>
</reference>
<dbReference type="Proteomes" id="UP000028002">
    <property type="component" value="Unassembled WGS sequence"/>
</dbReference>
<dbReference type="AlphaFoldDB" id="A0A081S1H3"/>
<protein>
    <recommendedName>
        <fullName evidence="1">Virulence factor Evf domain-containing protein</fullName>
    </recommendedName>
</protein>
<accession>A0A081S1H3</accession>
<sequence>MDIRNSITNHQVHIEKINEANKFFHIDGAYFNIENTNTYKEKDGLVQFIIATQLSDQKDVQEKTNSLSQTLIALSSIATNYVNKHAEKHGEKYKTDMAFWTQVVNKLPLMGTTKVESKNYTDSLTGLSISKSFLHFIMNVVVFENTDMLANFADFLTKQGETIRLGIRKNKGFYSTMTLTVAIDTLVVGEKTVYIPKLKLYRINFDSNNSNFLSSCASNENVNIDFEYSSLISVLDYEALEHPDLKASFDNFINKHRKISIEDSDDFFSGEFDPT</sequence>